<keyword evidence="3 5" id="KW-0808">Transferase</keyword>
<dbReference type="PANTHER" id="PTHR11104">
    <property type="entry name" value="AMINOGLYCOSIDE N3-ACETYLTRANSFERASE"/>
    <property type="match status" value="1"/>
</dbReference>
<reference evidence="6 7" key="1">
    <citation type="submission" date="2019-01" db="EMBL/GenBank/DDBJ databases">
        <title>Litorilituus lipolytica sp. nov., isolated from intertidal sand of the Yellow Sea in China.</title>
        <authorList>
            <person name="Liu A."/>
        </authorList>
    </citation>
    <scope>NUCLEOTIDE SEQUENCE [LARGE SCALE GENOMIC DNA]</scope>
    <source>
        <strain evidence="6 7">RZ04</strain>
    </source>
</reference>
<gene>
    <name evidence="6" type="ORF">EPA86_05565</name>
</gene>
<keyword evidence="7" id="KW-1185">Reference proteome</keyword>
<proteinExistence type="inferred from homology"/>
<dbReference type="EC" id="2.3.1.-" evidence="5"/>
<dbReference type="RefSeq" id="WP_140602429.1">
    <property type="nucleotide sequence ID" value="NZ_SAWY01000009.1"/>
</dbReference>
<dbReference type="InterPro" id="IPR028345">
    <property type="entry name" value="Antibiotic_NAT-like"/>
</dbReference>
<comment type="caution">
    <text evidence="6">The sequence shown here is derived from an EMBL/GenBank/DDBJ whole genome shotgun (WGS) entry which is preliminary data.</text>
</comment>
<dbReference type="SUPFAM" id="SSF110710">
    <property type="entry name" value="TTHA0583/YokD-like"/>
    <property type="match status" value="1"/>
</dbReference>
<sequence length="275" mass="30897">MKLIEKSDIETAYHQLGLSSEEFVVLHSSLLKTGIINKEPVANLPASFFSALTNVIGAKGNVFMPAFDYSFPASREVDLRSQPTCVGVWPEWFRKQADVVRSAHPMFSYCGYGPKAVDICQPEVAEFDSFAKNSTMARLIENDAMLVLQGTHIGVATVVVQCEAMLDVKYRFLKPFHGDLVLTNGQRVTGNYYHFCFPFNNEYRENYSLLEQRLLSSNKMTKVSLGAGVIYAVKLKELFTEVKTLITENPFALLAHTPQNYYHFENGQEIATPLS</sequence>
<evidence type="ECO:0000256" key="1">
    <source>
        <dbReference type="ARBA" id="ARBA00006383"/>
    </source>
</evidence>
<keyword evidence="5" id="KW-0046">Antibiotic resistance</keyword>
<evidence type="ECO:0000256" key="3">
    <source>
        <dbReference type="ARBA" id="ARBA00022679"/>
    </source>
</evidence>
<comment type="catalytic activity">
    <reaction evidence="5">
        <text>a 2-deoxystreptamine antibiotic + acetyl-CoA = an N(3)-acetyl-2-deoxystreptamine antibiotic + CoA + H(+)</text>
        <dbReference type="Rhea" id="RHEA:12665"/>
        <dbReference type="ChEBI" id="CHEBI:15378"/>
        <dbReference type="ChEBI" id="CHEBI:57287"/>
        <dbReference type="ChEBI" id="CHEBI:57288"/>
        <dbReference type="ChEBI" id="CHEBI:57921"/>
        <dbReference type="ChEBI" id="CHEBI:77452"/>
        <dbReference type="EC" id="2.3.1.81"/>
    </reaction>
</comment>
<dbReference type="GO" id="GO:0046677">
    <property type="term" value="P:response to antibiotic"/>
    <property type="evidence" value="ECO:0007669"/>
    <property type="project" value="UniProtKB-KW"/>
</dbReference>
<dbReference type="Pfam" id="PF02522">
    <property type="entry name" value="Antibiotic_NAT"/>
    <property type="match status" value="1"/>
</dbReference>
<evidence type="ECO:0000256" key="5">
    <source>
        <dbReference type="RuleBase" id="RU365031"/>
    </source>
</evidence>
<dbReference type="Proteomes" id="UP000315303">
    <property type="component" value="Unassembled WGS sequence"/>
</dbReference>
<dbReference type="OrthoDB" id="7330654at2"/>
<organism evidence="6 7">
    <name type="scientific">Litorilituus lipolyticus</name>
    <dbReference type="NCBI Taxonomy" id="2491017"/>
    <lineage>
        <taxon>Bacteria</taxon>
        <taxon>Pseudomonadati</taxon>
        <taxon>Pseudomonadota</taxon>
        <taxon>Gammaproteobacteria</taxon>
        <taxon>Alteromonadales</taxon>
        <taxon>Colwelliaceae</taxon>
        <taxon>Litorilituus</taxon>
    </lineage>
</organism>
<evidence type="ECO:0000313" key="7">
    <source>
        <dbReference type="Proteomes" id="UP000315303"/>
    </source>
</evidence>
<evidence type="ECO:0000256" key="2">
    <source>
        <dbReference type="ARBA" id="ARBA00012882"/>
    </source>
</evidence>
<comment type="similarity">
    <text evidence="1 5">Belongs to the antibiotic N-acetyltransferase family.</text>
</comment>
<dbReference type="AlphaFoldDB" id="A0A502KZS0"/>
<evidence type="ECO:0000313" key="6">
    <source>
        <dbReference type="EMBL" id="TPH17148.1"/>
    </source>
</evidence>
<dbReference type="GO" id="GO:0046353">
    <property type="term" value="F:aminoglycoside 3-N-acetyltransferase activity"/>
    <property type="evidence" value="ECO:0007669"/>
    <property type="project" value="UniProtKB-EC"/>
</dbReference>
<name>A0A502KZS0_9GAMM</name>
<dbReference type="PANTHER" id="PTHR11104:SF0">
    <property type="entry name" value="SPBETA PROPHAGE-DERIVED AMINOGLYCOSIDE N(3')-ACETYLTRANSFERASE-LIKE PROTEIN YOKD"/>
    <property type="match status" value="1"/>
</dbReference>
<evidence type="ECO:0000256" key="4">
    <source>
        <dbReference type="ARBA" id="ARBA00023315"/>
    </source>
</evidence>
<keyword evidence="4 5" id="KW-0012">Acyltransferase</keyword>
<protein>
    <recommendedName>
        <fullName evidence="2 5">Aminoglycoside N(3)-acetyltransferase</fullName>
        <ecNumber evidence="5">2.3.1.-</ecNumber>
    </recommendedName>
</protein>
<dbReference type="InterPro" id="IPR003679">
    <property type="entry name" value="Amioglycoside_AcTrfase"/>
</dbReference>
<dbReference type="EMBL" id="SAWY01000009">
    <property type="protein sequence ID" value="TPH17148.1"/>
    <property type="molecule type" value="Genomic_DNA"/>
</dbReference>
<accession>A0A502KZS0</accession>